<dbReference type="AlphaFoldDB" id="A0AAQ4EF93"/>
<dbReference type="EMBL" id="JARKHS020017039">
    <property type="protein sequence ID" value="KAK8773340.1"/>
    <property type="molecule type" value="Genomic_DNA"/>
</dbReference>
<evidence type="ECO:0000313" key="1">
    <source>
        <dbReference type="EMBL" id="KAK8773340.1"/>
    </source>
</evidence>
<reference evidence="1 2" key="1">
    <citation type="journal article" date="2023" name="Arcadia Sci">
        <title>De novo assembly of a long-read Amblyomma americanum tick genome.</title>
        <authorList>
            <person name="Chou S."/>
            <person name="Poskanzer K.E."/>
            <person name="Rollins M."/>
            <person name="Thuy-Boun P.S."/>
        </authorList>
    </citation>
    <scope>NUCLEOTIDE SEQUENCE [LARGE SCALE GENOMIC DNA]</scope>
    <source>
        <strain evidence="1">F_SG_1</strain>
        <tissue evidence="1">Salivary glands</tissue>
    </source>
</reference>
<proteinExistence type="predicted"/>
<organism evidence="1 2">
    <name type="scientific">Amblyomma americanum</name>
    <name type="common">Lone star tick</name>
    <dbReference type="NCBI Taxonomy" id="6943"/>
    <lineage>
        <taxon>Eukaryota</taxon>
        <taxon>Metazoa</taxon>
        <taxon>Ecdysozoa</taxon>
        <taxon>Arthropoda</taxon>
        <taxon>Chelicerata</taxon>
        <taxon>Arachnida</taxon>
        <taxon>Acari</taxon>
        <taxon>Parasitiformes</taxon>
        <taxon>Ixodida</taxon>
        <taxon>Ixodoidea</taxon>
        <taxon>Ixodidae</taxon>
        <taxon>Amblyomminae</taxon>
        <taxon>Amblyomma</taxon>
    </lineage>
</organism>
<dbReference type="Proteomes" id="UP001321473">
    <property type="component" value="Unassembled WGS sequence"/>
</dbReference>
<sequence>MHKLFCVRPRNATACQAAQSSGINKLELVSFRHLSEVGHTIEKFLCTLKPPICLVARNGDESGFPLL</sequence>
<keyword evidence="2" id="KW-1185">Reference proteome</keyword>
<evidence type="ECO:0000313" key="2">
    <source>
        <dbReference type="Proteomes" id="UP001321473"/>
    </source>
</evidence>
<accession>A0AAQ4EF93</accession>
<gene>
    <name evidence="1" type="ORF">V5799_012128</name>
</gene>
<protein>
    <submittedName>
        <fullName evidence="1">Uncharacterized protein</fullName>
    </submittedName>
</protein>
<comment type="caution">
    <text evidence="1">The sequence shown here is derived from an EMBL/GenBank/DDBJ whole genome shotgun (WGS) entry which is preliminary data.</text>
</comment>
<name>A0AAQ4EF93_AMBAM</name>